<gene>
    <name evidence="3" type="ORF">KK1_017885</name>
</gene>
<evidence type="ECO:0000259" key="2">
    <source>
        <dbReference type="Pfam" id="PF07727"/>
    </source>
</evidence>
<feature type="domain" description="Reverse transcriptase Ty1/copia-type" evidence="2">
    <location>
        <begin position="1"/>
        <end position="136"/>
    </location>
</feature>
<proteinExistence type="predicted"/>
<dbReference type="EMBL" id="CM003609">
    <property type="protein sequence ID" value="KYP63316.1"/>
    <property type="molecule type" value="Genomic_DNA"/>
</dbReference>
<organism evidence="3 4">
    <name type="scientific">Cajanus cajan</name>
    <name type="common">Pigeon pea</name>
    <name type="synonym">Cajanus indicus</name>
    <dbReference type="NCBI Taxonomy" id="3821"/>
    <lineage>
        <taxon>Eukaryota</taxon>
        <taxon>Viridiplantae</taxon>
        <taxon>Streptophyta</taxon>
        <taxon>Embryophyta</taxon>
        <taxon>Tracheophyta</taxon>
        <taxon>Spermatophyta</taxon>
        <taxon>Magnoliopsida</taxon>
        <taxon>eudicotyledons</taxon>
        <taxon>Gunneridae</taxon>
        <taxon>Pentapetalae</taxon>
        <taxon>rosids</taxon>
        <taxon>fabids</taxon>
        <taxon>Fabales</taxon>
        <taxon>Fabaceae</taxon>
        <taxon>Papilionoideae</taxon>
        <taxon>50 kb inversion clade</taxon>
        <taxon>NPAAA clade</taxon>
        <taxon>indigoferoid/millettioid clade</taxon>
        <taxon>Phaseoleae</taxon>
        <taxon>Cajanus</taxon>
    </lineage>
</organism>
<keyword evidence="4" id="KW-1185">Reference proteome</keyword>
<keyword evidence="1" id="KW-0472">Membrane</keyword>
<dbReference type="SUPFAM" id="SSF56672">
    <property type="entry name" value="DNA/RNA polymerases"/>
    <property type="match status" value="1"/>
</dbReference>
<reference evidence="3 4" key="1">
    <citation type="journal article" date="2012" name="Nat. Biotechnol.">
        <title>Draft genome sequence of pigeonpea (Cajanus cajan), an orphan legume crop of resource-poor farmers.</title>
        <authorList>
            <person name="Varshney R.K."/>
            <person name="Chen W."/>
            <person name="Li Y."/>
            <person name="Bharti A.K."/>
            <person name="Saxena R.K."/>
            <person name="Schlueter J.A."/>
            <person name="Donoghue M.T."/>
            <person name="Azam S."/>
            <person name="Fan G."/>
            <person name="Whaley A.M."/>
            <person name="Farmer A.D."/>
            <person name="Sheridan J."/>
            <person name="Iwata A."/>
            <person name="Tuteja R."/>
            <person name="Penmetsa R.V."/>
            <person name="Wu W."/>
            <person name="Upadhyaya H.D."/>
            <person name="Yang S.P."/>
            <person name="Shah T."/>
            <person name="Saxena K.B."/>
            <person name="Michael T."/>
            <person name="McCombie W.R."/>
            <person name="Yang B."/>
            <person name="Zhang G."/>
            <person name="Yang H."/>
            <person name="Wang J."/>
            <person name="Spillane C."/>
            <person name="Cook D.R."/>
            <person name="May G.D."/>
            <person name="Xu X."/>
            <person name="Jackson S.A."/>
        </authorList>
    </citation>
    <scope>NUCLEOTIDE SEQUENCE [LARGE SCALE GENOMIC DNA]</scope>
    <source>
        <strain evidence="4">cv. Asha</strain>
    </source>
</reference>
<dbReference type="AlphaFoldDB" id="A0A151T8F7"/>
<dbReference type="Proteomes" id="UP000075243">
    <property type="component" value="Chromosome 7"/>
</dbReference>
<dbReference type="PANTHER" id="PTHR11439:SF517">
    <property type="entry name" value="CYSTEINE-RICH RLK (RECEPTOR-LIKE PROTEIN KINASE) 8"/>
    <property type="match status" value="1"/>
</dbReference>
<dbReference type="PANTHER" id="PTHR11439">
    <property type="entry name" value="GAG-POL-RELATED RETROTRANSPOSON"/>
    <property type="match status" value="1"/>
</dbReference>
<accession>A0A151T8F7</accession>
<evidence type="ECO:0000313" key="3">
    <source>
        <dbReference type="EMBL" id="KYP63316.1"/>
    </source>
</evidence>
<keyword evidence="1" id="KW-0812">Transmembrane</keyword>
<keyword evidence="1" id="KW-1133">Transmembrane helix</keyword>
<feature type="non-terminal residue" evidence="3">
    <location>
        <position position="1"/>
    </location>
</feature>
<protein>
    <submittedName>
        <fullName evidence="3">Retrovirus-related Pol polyprotein from transposon TNT 1-94</fullName>
    </submittedName>
</protein>
<evidence type="ECO:0000313" key="4">
    <source>
        <dbReference type="Proteomes" id="UP000075243"/>
    </source>
</evidence>
<dbReference type="Pfam" id="PF07727">
    <property type="entry name" value="RVT_2"/>
    <property type="match status" value="1"/>
</dbReference>
<name>A0A151T8F7_CAJCA</name>
<sequence length="301" mass="35018">LDVKPTFQNRPLEEEFYVCQPLGFEVTRYKGMVYKLKKALYGLKQVPQAWNRRIDCFLLQLGFNKCTSKYGVYVRATTSDLMLECLYINDFLVTGSNAIEIDEFKRGIMLEFEMTYMGLLSYLLEMELSCIKRRYAIDILKRFHKLDCNSSRTLVDCGTKLEKEGSDKLTNATLYRQIVDSLRFLCSNRPGIAYGVGLTSRFMDHLMLSRLLATRRILRYVKGTMDNGSLFLNNGRNVFEEVIGYYDLYCCADKSNRKSTTWYVFMMCEAPISWCSRKESVVALSLLSLMYFIVLIITFFL</sequence>
<feature type="transmembrane region" description="Helical" evidence="1">
    <location>
        <begin position="281"/>
        <end position="300"/>
    </location>
</feature>
<dbReference type="InterPro" id="IPR043502">
    <property type="entry name" value="DNA/RNA_pol_sf"/>
</dbReference>
<evidence type="ECO:0000256" key="1">
    <source>
        <dbReference type="SAM" id="Phobius"/>
    </source>
</evidence>
<dbReference type="InterPro" id="IPR013103">
    <property type="entry name" value="RVT_2"/>
</dbReference>